<accession>A0A0B5ALY7</accession>
<protein>
    <submittedName>
        <fullName evidence="1">Uncharacterized protein</fullName>
    </submittedName>
</protein>
<dbReference type="Proteomes" id="UP000031449">
    <property type="component" value="Chromosome"/>
</dbReference>
<reference evidence="1 2" key="1">
    <citation type="submission" date="2014-08" db="EMBL/GenBank/DDBJ databases">
        <title>Complete genome of a marine bacteria Jeotgalibacillus malaysiensis.</title>
        <authorList>
            <person name="Yaakop A.S."/>
            <person name="Chan K.-G."/>
            <person name="Goh K.M."/>
        </authorList>
    </citation>
    <scope>NUCLEOTIDE SEQUENCE [LARGE SCALE GENOMIC DNA]</scope>
    <source>
        <strain evidence="1 2">D5</strain>
    </source>
</reference>
<dbReference type="STRING" id="1508404.JMA_19330"/>
<proteinExistence type="predicted"/>
<dbReference type="KEGG" id="jeo:JMA_19330"/>
<dbReference type="BioCyc" id="JESP1508404:G14D9-11188-MONOMER"/>
<evidence type="ECO:0000313" key="1">
    <source>
        <dbReference type="EMBL" id="AJD91250.1"/>
    </source>
</evidence>
<sequence length="89" mass="10289">MNKSLDDFVADLHTRGFKLDEEAIGFIYFGKKFTGADDQLIKMAIETTLKCQKRFDSSFYMSVLEELSAKKWKNKNEMTAHLKKKGMSI</sequence>
<dbReference type="InterPro" id="IPR046126">
    <property type="entry name" value="DUF6123"/>
</dbReference>
<evidence type="ECO:0000313" key="2">
    <source>
        <dbReference type="Proteomes" id="UP000031449"/>
    </source>
</evidence>
<name>A0A0B5ALY7_9BACL</name>
<dbReference type="AlphaFoldDB" id="A0A0B5ALY7"/>
<gene>
    <name evidence="1" type="ORF">JMA_19330</name>
</gene>
<keyword evidence="2" id="KW-1185">Reference proteome</keyword>
<dbReference type="Pfam" id="PF19618">
    <property type="entry name" value="DUF6123"/>
    <property type="match status" value="1"/>
</dbReference>
<dbReference type="OrthoDB" id="2453381at2"/>
<organism evidence="1 2">
    <name type="scientific">Jeotgalibacillus malaysiensis</name>
    <dbReference type="NCBI Taxonomy" id="1508404"/>
    <lineage>
        <taxon>Bacteria</taxon>
        <taxon>Bacillati</taxon>
        <taxon>Bacillota</taxon>
        <taxon>Bacilli</taxon>
        <taxon>Bacillales</taxon>
        <taxon>Caryophanaceae</taxon>
        <taxon>Jeotgalibacillus</taxon>
    </lineage>
</organism>
<dbReference type="EMBL" id="CP009416">
    <property type="protein sequence ID" value="AJD91250.1"/>
    <property type="molecule type" value="Genomic_DNA"/>
</dbReference>
<dbReference type="HOGENOM" id="CLU_2476861_0_0_9"/>